<evidence type="ECO:0000313" key="2">
    <source>
        <dbReference type="Proteomes" id="UP001054945"/>
    </source>
</evidence>
<gene>
    <name evidence="1" type="ORF">CEXT_285091</name>
</gene>
<organism evidence="1 2">
    <name type="scientific">Caerostris extrusa</name>
    <name type="common">Bark spider</name>
    <name type="synonym">Caerostris bankana</name>
    <dbReference type="NCBI Taxonomy" id="172846"/>
    <lineage>
        <taxon>Eukaryota</taxon>
        <taxon>Metazoa</taxon>
        <taxon>Ecdysozoa</taxon>
        <taxon>Arthropoda</taxon>
        <taxon>Chelicerata</taxon>
        <taxon>Arachnida</taxon>
        <taxon>Araneae</taxon>
        <taxon>Araneomorphae</taxon>
        <taxon>Entelegynae</taxon>
        <taxon>Araneoidea</taxon>
        <taxon>Araneidae</taxon>
        <taxon>Caerostris</taxon>
    </lineage>
</organism>
<proteinExistence type="predicted"/>
<reference evidence="1 2" key="1">
    <citation type="submission" date="2021-06" db="EMBL/GenBank/DDBJ databases">
        <title>Caerostris extrusa draft genome.</title>
        <authorList>
            <person name="Kono N."/>
            <person name="Arakawa K."/>
        </authorList>
    </citation>
    <scope>NUCLEOTIDE SEQUENCE [LARGE SCALE GENOMIC DNA]</scope>
</reference>
<sequence>MEETKWCLFLYPTFIDDGIIKDSLLGLRRMPDNKGPYSIKIDIEYALLTADGWVAGENIVTKQKVSKNESVVQKTFSSNVRNIC</sequence>
<evidence type="ECO:0000313" key="1">
    <source>
        <dbReference type="EMBL" id="GIY22806.1"/>
    </source>
</evidence>
<keyword evidence="2" id="KW-1185">Reference proteome</keyword>
<dbReference type="AlphaFoldDB" id="A0AAV4RPT0"/>
<dbReference type="Proteomes" id="UP001054945">
    <property type="component" value="Unassembled WGS sequence"/>
</dbReference>
<accession>A0AAV4RPT0</accession>
<name>A0AAV4RPT0_CAEEX</name>
<comment type="caution">
    <text evidence="1">The sequence shown here is derived from an EMBL/GenBank/DDBJ whole genome shotgun (WGS) entry which is preliminary data.</text>
</comment>
<protein>
    <submittedName>
        <fullName evidence="1">Uncharacterized protein</fullName>
    </submittedName>
</protein>
<dbReference type="EMBL" id="BPLR01008199">
    <property type="protein sequence ID" value="GIY22806.1"/>
    <property type="molecule type" value="Genomic_DNA"/>
</dbReference>